<dbReference type="GO" id="GO:0015344">
    <property type="term" value="F:siderophore uptake transmembrane transporter activity"/>
    <property type="evidence" value="ECO:0007669"/>
    <property type="project" value="TreeGrafter"/>
</dbReference>
<dbReference type="EMBL" id="NOXT01000012">
    <property type="protein sequence ID" value="OYQ38007.1"/>
    <property type="molecule type" value="Genomic_DNA"/>
</dbReference>
<feature type="domain" description="TonB-dependent receptor plug" evidence="8">
    <location>
        <begin position="40"/>
        <end position="126"/>
    </location>
</feature>
<dbReference type="Pfam" id="PF07715">
    <property type="entry name" value="Plug"/>
    <property type="match status" value="1"/>
</dbReference>
<dbReference type="PANTHER" id="PTHR30069:SF29">
    <property type="entry name" value="HEMOGLOBIN AND HEMOGLOBIN-HAPTOGLOBIN-BINDING PROTEIN 1-RELATED"/>
    <property type="match status" value="1"/>
</dbReference>
<evidence type="ECO:0000256" key="6">
    <source>
        <dbReference type="ARBA" id="ARBA00023136"/>
    </source>
</evidence>
<gene>
    <name evidence="9" type="ORF">CHU93_00165</name>
</gene>
<evidence type="ECO:0000256" key="2">
    <source>
        <dbReference type="ARBA" id="ARBA00022448"/>
    </source>
</evidence>
<keyword evidence="4" id="KW-0812">Transmembrane</keyword>
<organism evidence="9 10">
    <name type="scientific">Sandarakinorhabdus cyanobacteriorum</name>
    <dbReference type="NCBI Taxonomy" id="1981098"/>
    <lineage>
        <taxon>Bacteria</taxon>
        <taxon>Pseudomonadati</taxon>
        <taxon>Pseudomonadota</taxon>
        <taxon>Alphaproteobacteria</taxon>
        <taxon>Sphingomonadales</taxon>
        <taxon>Sphingosinicellaceae</taxon>
        <taxon>Sandarakinorhabdus</taxon>
    </lineage>
</organism>
<keyword evidence="5" id="KW-0732">Signal</keyword>
<evidence type="ECO:0000259" key="8">
    <source>
        <dbReference type="Pfam" id="PF07715"/>
    </source>
</evidence>
<dbReference type="InterPro" id="IPR012910">
    <property type="entry name" value="Plug_dom"/>
</dbReference>
<name>A0A255Z8Y5_9SPHN</name>
<keyword evidence="6" id="KW-0472">Membrane</keyword>
<dbReference type="InterPro" id="IPR037066">
    <property type="entry name" value="Plug_dom_sf"/>
</dbReference>
<accession>A0A255Z8Y5</accession>
<dbReference type="Gene3D" id="2.40.170.20">
    <property type="entry name" value="TonB-dependent receptor, beta-barrel domain"/>
    <property type="match status" value="1"/>
</dbReference>
<evidence type="ECO:0000256" key="1">
    <source>
        <dbReference type="ARBA" id="ARBA00004571"/>
    </source>
</evidence>
<keyword evidence="7" id="KW-0998">Cell outer membrane</keyword>
<dbReference type="RefSeq" id="WP_094472212.1">
    <property type="nucleotide sequence ID" value="NZ_NOXT01000012.1"/>
</dbReference>
<dbReference type="PANTHER" id="PTHR30069">
    <property type="entry name" value="TONB-DEPENDENT OUTER MEMBRANE RECEPTOR"/>
    <property type="match status" value="1"/>
</dbReference>
<evidence type="ECO:0000256" key="7">
    <source>
        <dbReference type="ARBA" id="ARBA00023237"/>
    </source>
</evidence>
<proteinExistence type="predicted"/>
<keyword evidence="3" id="KW-1134">Transmembrane beta strand</keyword>
<evidence type="ECO:0000313" key="10">
    <source>
        <dbReference type="Proteomes" id="UP000216991"/>
    </source>
</evidence>
<protein>
    <recommendedName>
        <fullName evidence="8">TonB-dependent receptor plug domain-containing protein</fullName>
    </recommendedName>
</protein>
<keyword evidence="10" id="KW-1185">Reference proteome</keyword>
<sequence>MSIIVLLGAVMAQPSVSAPDPDRKVEEPSKSVELRPEAAQTSFPASFFAELQPQNALDMLSRLPGFTLIEGQAVRGFGGAAGNVLVDGARPASKDISLSEYLRRIPASVVERIELIDGAEAGLQGGASRLIANVVRRTAAPSSGTWRMSNAVTARNRHAPFGAISWNGTLIGLKTMASLEGGLSNVKTVDGVQRNFDGLVQQVEAGPYVDLRRFPSVAGALNLSRDVGGTAAALSLSVRRSRFERVSRFDVVPEGGTKVTRIENESNRNTDRNEEISLELTRRIGRGEAKLIGLHGRRRSNVINTADTDPLDQGPSGGVFEADEWQRESVLRANWAPRWSDFSMDFALEAARTSLRSDTRFSQIDAGVLRPGPEVRTEVAETRGSAEISLNYTGFGALTIEGALAGEISRISLAPPFAASNRYAFFKPRLVANWRPADNWTLNLRLERKVDQLNFSDFVGAVEVQDSNTTETNAELQPPQIDSVRLNIDHRWGRRGNVSLTLVGERISNVVDVVPIGAGGQGIGNLPTASRMGFDLLATLPVPFLFRDAEFTIDASWRQTSVRDPFNGIDRPLQFSEYNPAEFGYRHVVSPHFTYGGTLRVTPLSRSFRVRQLSLFDEGPSGALYAELLLGGEIKLRIEANRLFGGRLNRDLIRFDGVRGLTPVFDRELRERRDRPSFAIQLEGRF</sequence>
<evidence type="ECO:0000256" key="3">
    <source>
        <dbReference type="ARBA" id="ARBA00022452"/>
    </source>
</evidence>
<dbReference type="AlphaFoldDB" id="A0A255Z8Y5"/>
<comment type="subcellular location">
    <subcellularLocation>
        <location evidence="1">Cell outer membrane</location>
        <topology evidence="1">Multi-pass membrane protein</topology>
    </subcellularLocation>
</comment>
<dbReference type="Gene3D" id="2.170.130.10">
    <property type="entry name" value="TonB-dependent receptor, plug domain"/>
    <property type="match status" value="1"/>
</dbReference>
<reference evidence="9 10" key="1">
    <citation type="submission" date="2017-07" db="EMBL/GenBank/DDBJ databases">
        <title>Sandarakinorhabdus cyanobacteriorum sp. nov., a novel bacterium isolated from cyanobacterial aggregates in a eutrophic lake.</title>
        <authorList>
            <person name="Cai H."/>
        </authorList>
    </citation>
    <scope>NUCLEOTIDE SEQUENCE [LARGE SCALE GENOMIC DNA]</scope>
    <source>
        <strain evidence="9 10">TH057</strain>
    </source>
</reference>
<evidence type="ECO:0000256" key="5">
    <source>
        <dbReference type="ARBA" id="ARBA00022729"/>
    </source>
</evidence>
<keyword evidence="2" id="KW-0813">Transport</keyword>
<comment type="caution">
    <text evidence="9">The sequence shown here is derived from an EMBL/GenBank/DDBJ whole genome shotgun (WGS) entry which is preliminary data.</text>
</comment>
<dbReference type="GO" id="GO:0009279">
    <property type="term" value="C:cell outer membrane"/>
    <property type="evidence" value="ECO:0007669"/>
    <property type="project" value="UniProtKB-SubCell"/>
</dbReference>
<dbReference type="SUPFAM" id="SSF56935">
    <property type="entry name" value="Porins"/>
    <property type="match status" value="1"/>
</dbReference>
<dbReference type="Proteomes" id="UP000216991">
    <property type="component" value="Unassembled WGS sequence"/>
</dbReference>
<dbReference type="InterPro" id="IPR039426">
    <property type="entry name" value="TonB-dep_rcpt-like"/>
</dbReference>
<dbReference type="InterPro" id="IPR036942">
    <property type="entry name" value="Beta-barrel_TonB_sf"/>
</dbReference>
<dbReference type="OrthoDB" id="7622322at2"/>
<dbReference type="GO" id="GO:0044718">
    <property type="term" value="P:siderophore transmembrane transport"/>
    <property type="evidence" value="ECO:0007669"/>
    <property type="project" value="TreeGrafter"/>
</dbReference>
<evidence type="ECO:0000313" key="9">
    <source>
        <dbReference type="EMBL" id="OYQ38007.1"/>
    </source>
</evidence>
<evidence type="ECO:0000256" key="4">
    <source>
        <dbReference type="ARBA" id="ARBA00022692"/>
    </source>
</evidence>